<feature type="domain" description="Type II/III secretion system secretin-like" evidence="2">
    <location>
        <begin position="251"/>
        <end position="378"/>
    </location>
</feature>
<dbReference type="PANTHER" id="PTHR30332">
    <property type="entry name" value="PROBABLE GENERAL SECRETION PATHWAY PROTEIN D"/>
    <property type="match status" value="1"/>
</dbReference>
<protein>
    <submittedName>
        <fullName evidence="3">Type II secretion system protein GspD</fullName>
    </submittedName>
</protein>
<comment type="similarity">
    <text evidence="1">Belongs to the bacterial secretin family.</text>
</comment>
<dbReference type="InterPro" id="IPR004846">
    <property type="entry name" value="T2SS/T3SS_dom"/>
</dbReference>
<accession>A0A702BWJ3</accession>
<evidence type="ECO:0000256" key="1">
    <source>
        <dbReference type="RuleBase" id="RU004003"/>
    </source>
</evidence>
<dbReference type="GO" id="GO:0015627">
    <property type="term" value="C:type II protein secretion system complex"/>
    <property type="evidence" value="ECO:0007669"/>
    <property type="project" value="TreeGrafter"/>
</dbReference>
<dbReference type="InterPro" id="IPR050810">
    <property type="entry name" value="Bact_Secretion_Sys_Channel"/>
</dbReference>
<proteinExistence type="inferred from homology"/>
<comment type="caution">
    <text evidence="3">The sequence shown here is derived from an EMBL/GenBank/DDBJ whole genome shotgun (WGS) entry which is preliminary data.</text>
</comment>
<reference evidence="3" key="1">
    <citation type="journal article" date="2018" name="Genome Biol.">
        <title>SKESA: strategic k-mer extension for scrupulous assemblies.</title>
        <authorList>
            <person name="Souvorov A."/>
            <person name="Agarwala R."/>
            <person name="Lipman D.J."/>
        </authorList>
    </citation>
    <scope>NUCLEOTIDE SEQUENCE</scope>
    <source>
        <strain evidence="3">2702-77</strain>
    </source>
</reference>
<organism evidence="3">
    <name type="scientific">Salmonella bongori serovar 44:r:-</name>
    <dbReference type="NCBI Taxonomy" id="1967585"/>
    <lineage>
        <taxon>Bacteria</taxon>
        <taxon>Pseudomonadati</taxon>
        <taxon>Pseudomonadota</taxon>
        <taxon>Gammaproteobacteria</taxon>
        <taxon>Enterobacterales</taxon>
        <taxon>Enterobacteriaceae</taxon>
        <taxon>Salmonella</taxon>
    </lineage>
</organism>
<dbReference type="EMBL" id="DAAMHO010000005">
    <property type="protein sequence ID" value="HAC6693725.1"/>
    <property type="molecule type" value="Genomic_DNA"/>
</dbReference>
<dbReference type="AlphaFoldDB" id="A0A702BWJ3"/>
<sequence length="412" mass="46050">MNKYLLVLLFFLSFRVMSQGVTLELNRVTLPEFIHMLYSDVFNRPYMLSPELAGDTRILSLRITPDVDEMEFIERYFGNLGIKIFTRDGIDYIAPVIKKSSEPAREVFVYRPRFRSVAYLSELLRTFVEGSFSAAGAGIGDFTVAPDKIKPDTATDKLNRSGDKLVFYGTRENIRRIERILPEIDIAGDEVFVGGYIFEVQTKEQNGSGLALAAKLLSGKVNIGMGNLSGGYENFIRIGGSSLDAMYELFRTDNRFKVVSSPRLRVKSGYSATFSVGQEVPVLSGVEHNNNSSYQSVEYRSSGVILDVQPEVHGDVTDVKIKQQLSNFVQTETGVNNSPTLIKREVETFVSVKSEDIILLGGLAETKNSDSKTGFSFLPRSWMSSSDENNKTDILILLQVRSESPVKKMLKK</sequence>
<reference evidence="3" key="2">
    <citation type="submission" date="2018-09" db="EMBL/GenBank/DDBJ databases">
        <authorList>
            <consortium name="NCBI Pathogen Detection Project"/>
        </authorList>
    </citation>
    <scope>NUCLEOTIDE SEQUENCE</scope>
    <source>
        <strain evidence="3">2702-77</strain>
    </source>
</reference>
<dbReference type="Pfam" id="PF00263">
    <property type="entry name" value="Secretin"/>
    <property type="match status" value="1"/>
</dbReference>
<dbReference type="GO" id="GO:0009306">
    <property type="term" value="P:protein secretion"/>
    <property type="evidence" value="ECO:0007669"/>
    <property type="project" value="InterPro"/>
</dbReference>
<evidence type="ECO:0000259" key="2">
    <source>
        <dbReference type="Pfam" id="PF00263"/>
    </source>
</evidence>
<dbReference type="PANTHER" id="PTHR30332:SF17">
    <property type="entry name" value="TYPE IV PILIATION SYSTEM PROTEIN DR_0774-RELATED"/>
    <property type="match status" value="1"/>
</dbReference>
<gene>
    <name evidence="3" type="ORF">G0D16_05330</name>
</gene>
<evidence type="ECO:0000313" key="3">
    <source>
        <dbReference type="EMBL" id="HAC6693725.1"/>
    </source>
</evidence>
<name>A0A702BWJ3_SALBN</name>